<evidence type="ECO:0000256" key="6">
    <source>
        <dbReference type="ARBA" id="ARBA00023136"/>
    </source>
</evidence>
<evidence type="ECO:0000256" key="7">
    <source>
        <dbReference type="SAM" id="Phobius"/>
    </source>
</evidence>
<dbReference type="InterPro" id="IPR050545">
    <property type="entry name" value="Mycobact_MmpL"/>
</dbReference>
<dbReference type="GO" id="GO:0005886">
    <property type="term" value="C:plasma membrane"/>
    <property type="evidence" value="ECO:0007669"/>
    <property type="project" value="UniProtKB-SubCell"/>
</dbReference>
<evidence type="ECO:0000256" key="3">
    <source>
        <dbReference type="ARBA" id="ARBA00022475"/>
    </source>
</evidence>
<comment type="caution">
    <text evidence="9">The sequence shown here is derived from an EMBL/GenBank/DDBJ whole genome shotgun (WGS) entry which is preliminary data.</text>
</comment>
<reference evidence="9 10" key="1">
    <citation type="submission" date="2018-08" db="EMBL/GenBank/DDBJ databases">
        <title>Paenibacillus sp. M4BSY-1, whole genome shotgun sequence.</title>
        <authorList>
            <person name="Tuo L."/>
        </authorList>
    </citation>
    <scope>NUCLEOTIDE SEQUENCE [LARGE SCALE GENOMIC DNA]</scope>
    <source>
        <strain evidence="9 10">M4BSY-1</strain>
    </source>
</reference>
<evidence type="ECO:0000259" key="8">
    <source>
        <dbReference type="Pfam" id="PF03176"/>
    </source>
</evidence>
<proteinExistence type="inferred from homology"/>
<comment type="similarity">
    <text evidence="2">Belongs to the resistance-nodulation-cell division (RND) (TC 2.A.6) family. MmpL subfamily.</text>
</comment>
<dbReference type="Gene3D" id="1.20.1640.10">
    <property type="entry name" value="Multidrug efflux transporter AcrB transmembrane domain"/>
    <property type="match status" value="2"/>
</dbReference>
<evidence type="ECO:0000256" key="5">
    <source>
        <dbReference type="ARBA" id="ARBA00022989"/>
    </source>
</evidence>
<feature type="transmembrane region" description="Helical" evidence="7">
    <location>
        <begin position="626"/>
        <end position="648"/>
    </location>
</feature>
<feature type="transmembrane region" description="Helical" evidence="7">
    <location>
        <begin position="669"/>
        <end position="687"/>
    </location>
</feature>
<dbReference type="InterPro" id="IPR004869">
    <property type="entry name" value="MMPL_dom"/>
</dbReference>
<dbReference type="SUPFAM" id="SSF82866">
    <property type="entry name" value="Multidrug efflux transporter AcrB transmembrane domain"/>
    <property type="match status" value="2"/>
</dbReference>
<evidence type="ECO:0000256" key="4">
    <source>
        <dbReference type="ARBA" id="ARBA00022692"/>
    </source>
</evidence>
<dbReference type="OrthoDB" id="2365435at2"/>
<accession>A0A371PHU2</accession>
<feature type="transmembrane region" description="Helical" evidence="7">
    <location>
        <begin position="693"/>
        <end position="722"/>
    </location>
</feature>
<evidence type="ECO:0000256" key="1">
    <source>
        <dbReference type="ARBA" id="ARBA00004651"/>
    </source>
</evidence>
<evidence type="ECO:0000313" key="10">
    <source>
        <dbReference type="Proteomes" id="UP000261905"/>
    </source>
</evidence>
<name>A0A371PHU2_9BACL</name>
<dbReference type="RefSeq" id="WP_116046694.1">
    <property type="nucleotide sequence ID" value="NZ_QUBQ01000002.1"/>
</dbReference>
<dbReference type="Proteomes" id="UP000261905">
    <property type="component" value="Unassembled WGS sequence"/>
</dbReference>
<feature type="transmembrane region" description="Helical" evidence="7">
    <location>
        <begin position="217"/>
        <end position="238"/>
    </location>
</feature>
<feature type="transmembrane region" description="Helical" evidence="7">
    <location>
        <begin position="21"/>
        <end position="38"/>
    </location>
</feature>
<keyword evidence="5 7" id="KW-1133">Transmembrane helix</keyword>
<dbReference type="AlphaFoldDB" id="A0A371PHU2"/>
<feature type="transmembrane region" description="Helical" evidence="7">
    <location>
        <begin position="564"/>
        <end position="581"/>
    </location>
</feature>
<dbReference type="Pfam" id="PF03176">
    <property type="entry name" value="MMPL"/>
    <property type="match status" value="2"/>
</dbReference>
<comment type="subcellular location">
    <subcellularLocation>
        <location evidence="1">Cell membrane</location>
        <topology evidence="1">Multi-pass membrane protein</topology>
    </subcellularLocation>
</comment>
<feature type="transmembrane region" description="Helical" evidence="7">
    <location>
        <begin position="192"/>
        <end position="210"/>
    </location>
</feature>
<sequence length="745" mass="81030">MHSFFYGLARVVSSRKGSLSILIIWLALVIILSALAPGSREHAISSSEDSIHLNTPSAEARALAQEHFPSNDGLIALLLFHDDSALTEEQRTAISTISEWLSSDQKPEYLAGAMPYHLFPEETQKRLYAEDGSTMLLSAALQKGADSKAISATLDEIRGYADSIGLHGMRLEVTGPAGIAADTTKLFQNADMVLLFSTVALILVILVIIYRSPLLAVLPLVIAGIVYGVVDRVIGIAASNGWIVVDKQAISIMMILLFAVLTDYCLFVVSRYREELARLASKHDAMKAAMTGVGEPILFSGGTVLLAVISLFAAVFQPYHYFAPVFAIAMVVLLLGGLTLIPAVFTLTGRAAFWPFKPKLVSPAKHREGLWSAIGRFVTKRSAFTAISVTIFMLLAAANVASISFSFNLMKSFPQELSSRQGFELLEEHYPKGRLAPVTVLLESSGKIEPSEEWLNSLRALGDRIKAVNGVESLTPDPAAIAAAGDAASLPRDFLSSDGGAIKLELTLTEHPYEAEALSTVKQLRDTSDDMLQSSGFSPGSAKLHYAGATAQQLDVRDMNRQDTIVVFSIVIVLITVMLIFQARSIWIALTMMGTMLLSYVASFGIGWAILHYGLGYDTISYRLPLYAFVFSIALGVDYNIMLVSRIIEESRKRDWREAVRVGVSRTGSVISSAGIILAATFCVLMTQPLQELFLFGFIMAIGILLDTFVVRGMLLPSLLVLMRNRLSISHSVKLKPSPSHSERS</sequence>
<keyword evidence="6 7" id="KW-0472">Membrane</keyword>
<feature type="transmembrane region" description="Helical" evidence="7">
    <location>
        <begin position="383"/>
        <end position="407"/>
    </location>
</feature>
<feature type="domain" description="Membrane transport protein MMPL" evidence="8">
    <location>
        <begin position="414"/>
        <end position="725"/>
    </location>
</feature>
<feature type="transmembrane region" description="Helical" evidence="7">
    <location>
        <begin position="250"/>
        <end position="272"/>
    </location>
</feature>
<gene>
    <name evidence="9" type="ORF">DX130_15000</name>
</gene>
<protein>
    <submittedName>
        <fullName evidence="9">MMPL family transporter</fullName>
    </submittedName>
</protein>
<dbReference type="PANTHER" id="PTHR33406:SF6">
    <property type="entry name" value="MEMBRANE PROTEIN YDGH-RELATED"/>
    <property type="match status" value="1"/>
</dbReference>
<feature type="transmembrane region" description="Helical" evidence="7">
    <location>
        <begin position="588"/>
        <end position="614"/>
    </location>
</feature>
<feature type="domain" description="Membrane transport protein MMPL" evidence="8">
    <location>
        <begin position="55"/>
        <end position="383"/>
    </location>
</feature>
<dbReference type="PANTHER" id="PTHR33406">
    <property type="entry name" value="MEMBRANE PROTEIN MJ1562-RELATED"/>
    <property type="match status" value="1"/>
</dbReference>
<dbReference type="EMBL" id="QUBQ01000002">
    <property type="protein sequence ID" value="REK74950.1"/>
    <property type="molecule type" value="Genomic_DNA"/>
</dbReference>
<keyword evidence="10" id="KW-1185">Reference proteome</keyword>
<keyword evidence="4 7" id="KW-0812">Transmembrane</keyword>
<keyword evidence="3" id="KW-1003">Cell membrane</keyword>
<organism evidence="9 10">
    <name type="scientific">Paenibacillus paeoniae</name>
    <dbReference type="NCBI Taxonomy" id="2292705"/>
    <lineage>
        <taxon>Bacteria</taxon>
        <taxon>Bacillati</taxon>
        <taxon>Bacillota</taxon>
        <taxon>Bacilli</taxon>
        <taxon>Bacillales</taxon>
        <taxon>Paenibacillaceae</taxon>
        <taxon>Paenibacillus</taxon>
    </lineage>
</organism>
<feature type="transmembrane region" description="Helical" evidence="7">
    <location>
        <begin position="293"/>
        <end position="315"/>
    </location>
</feature>
<feature type="transmembrane region" description="Helical" evidence="7">
    <location>
        <begin position="321"/>
        <end position="347"/>
    </location>
</feature>
<evidence type="ECO:0000256" key="2">
    <source>
        <dbReference type="ARBA" id="ARBA00010157"/>
    </source>
</evidence>
<evidence type="ECO:0000313" key="9">
    <source>
        <dbReference type="EMBL" id="REK74950.1"/>
    </source>
</evidence>